<evidence type="ECO:0000256" key="1">
    <source>
        <dbReference type="ARBA" id="ARBA00007257"/>
    </source>
</evidence>
<gene>
    <name evidence="4" type="ORF">SH1V18_21260</name>
</gene>
<dbReference type="PANTHER" id="PTHR36108:SF13">
    <property type="entry name" value="COLOSSIN-B-RELATED"/>
    <property type="match status" value="1"/>
</dbReference>
<dbReference type="AlphaFoldDB" id="A0A9W5YBJ7"/>
<keyword evidence="5" id="KW-1185">Reference proteome</keyword>
<dbReference type="Pfam" id="PF13620">
    <property type="entry name" value="CarboxypepD_reg"/>
    <property type="match status" value="1"/>
</dbReference>
<dbReference type="EMBL" id="BRLB01000005">
    <property type="protein sequence ID" value="GKX29646.1"/>
    <property type="molecule type" value="Genomic_DNA"/>
</dbReference>
<dbReference type="Proteomes" id="UP001144256">
    <property type="component" value="Unassembled WGS sequence"/>
</dbReference>
<evidence type="ECO:0008006" key="6">
    <source>
        <dbReference type="Google" id="ProtNLM"/>
    </source>
</evidence>
<evidence type="ECO:0000256" key="3">
    <source>
        <dbReference type="ARBA" id="ARBA00022729"/>
    </source>
</evidence>
<dbReference type="InterPro" id="IPR013783">
    <property type="entry name" value="Ig-like_fold"/>
</dbReference>
<sequence>MSDLYKLGQSKQANLENVGEEIRLDLQLSEDPYINTGSISGTINDPGGNPVEGVLVKILNNNHDPLYHTLNNENGYYSISAITPGSEYHLVIVKDGYLLNVVTVFSIVAGQTIDIDATITPDPSAQLSTITGHLYDTSDVPLEGVLCTLLKLDGGEEIPVGITSTNEYGQLVFVDVELGNYIGRATKQGYIPAIIEIQVTTPGSIIDLVGNLETSPTESQGTINGTITDDDGIGIEDAVVILYEVSGDPEDPVLYPVRCTRTIGGGAYLFGDVPQGNYVVKANKES</sequence>
<dbReference type="PANTHER" id="PTHR36108">
    <property type="entry name" value="COLOSSIN-B-RELATED"/>
    <property type="match status" value="1"/>
</dbReference>
<name>A0A9W5YBJ7_9FIRM</name>
<dbReference type="InterPro" id="IPR008969">
    <property type="entry name" value="CarboxyPept-like_regulatory"/>
</dbReference>
<evidence type="ECO:0000256" key="2">
    <source>
        <dbReference type="ARBA" id="ARBA00022525"/>
    </source>
</evidence>
<dbReference type="SUPFAM" id="SSF49478">
    <property type="entry name" value="Cna protein B-type domain"/>
    <property type="match status" value="2"/>
</dbReference>
<comment type="similarity">
    <text evidence="1">Belongs to the serine-aspartate repeat-containing protein (SDr) family.</text>
</comment>
<reference evidence="4" key="1">
    <citation type="submission" date="2022-06" db="EMBL/GenBank/DDBJ databases">
        <title>Vallitalea longa sp. nov., an anaerobic bacterium isolated from marine sediment.</title>
        <authorList>
            <person name="Hirano S."/>
            <person name="Terahara T."/>
            <person name="Mori K."/>
            <person name="Hamada M."/>
            <person name="Matsumoto R."/>
            <person name="Kobayashi T."/>
        </authorList>
    </citation>
    <scope>NUCLEOTIDE SEQUENCE</scope>
    <source>
        <strain evidence="4">SH18-1</strain>
    </source>
</reference>
<keyword evidence="2" id="KW-0964">Secreted</keyword>
<evidence type="ECO:0000313" key="4">
    <source>
        <dbReference type="EMBL" id="GKX29646.1"/>
    </source>
</evidence>
<dbReference type="SUPFAM" id="SSF49464">
    <property type="entry name" value="Carboxypeptidase regulatory domain-like"/>
    <property type="match status" value="1"/>
</dbReference>
<evidence type="ECO:0000313" key="5">
    <source>
        <dbReference type="Proteomes" id="UP001144256"/>
    </source>
</evidence>
<dbReference type="RefSeq" id="WP_281815223.1">
    <property type="nucleotide sequence ID" value="NZ_BRLB01000005.1"/>
</dbReference>
<accession>A0A9W5YBJ7</accession>
<proteinExistence type="inferred from homology"/>
<keyword evidence="3" id="KW-0732">Signal</keyword>
<dbReference type="Gene3D" id="2.60.40.10">
    <property type="entry name" value="Immunoglobulins"/>
    <property type="match status" value="1"/>
</dbReference>
<protein>
    <recommendedName>
        <fullName evidence="6">Carboxypeptidase regulatory-like domain-containing protein</fullName>
    </recommendedName>
</protein>
<comment type="caution">
    <text evidence="4">The sequence shown here is derived from an EMBL/GenBank/DDBJ whole genome shotgun (WGS) entry which is preliminary data.</text>
</comment>
<organism evidence="4 5">
    <name type="scientific">Vallitalea longa</name>
    <dbReference type="NCBI Taxonomy" id="2936439"/>
    <lineage>
        <taxon>Bacteria</taxon>
        <taxon>Bacillati</taxon>
        <taxon>Bacillota</taxon>
        <taxon>Clostridia</taxon>
        <taxon>Lachnospirales</taxon>
        <taxon>Vallitaleaceae</taxon>
        <taxon>Vallitalea</taxon>
    </lineage>
</organism>
<dbReference type="Gene3D" id="2.60.40.1120">
    <property type="entry name" value="Carboxypeptidase-like, regulatory domain"/>
    <property type="match status" value="1"/>
</dbReference>